<keyword evidence="3" id="KW-1185">Reference proteome</keyword>
<evidence type="ECO:0000313" key="3">
    <source>
        <dbReference type="Proteomes" id="UP000003327"/>
    </source>
</evidence>
<feature type="compositionally biased region" description="Basic and acidic residues" evidence="1">
    <location>
        <begin position="103"/>
        <end position="134"/>
    </location>
</feature>
<comment type="caution">
    <text evidence="2">The sequence shown here is derived from an EMBL/GenBank/DDBJ whole genome shotgun (WGS) entry which is preliminary data.</text>
</comment>
<dbReference type="STRING" id="649761.HMPREF0973_01541"/>
<dbReference type="HOGENOM" id="CLU_139151_0_0_10"/>
<dbReference type="EMBL" id="ACVA01000033">
    <property type="protein sequence ID" value="EEX18597.1"/>
    <property type="molecule type" value="Genomic_DNA"/>
</dbReference>
<organism evidence="2 3">
    <name type="scientific">Prevotella veroralis F0319</name>
    <dbReference type="NCBI Taxonomy" id="649761"/>
    <lineage>
        <taxon>Bacteria</taxon>
        <taxon>Pseudomonadati</taxon>
        <taxon>Bacteroidota</taxon>
        <taxon>Bacteroidia</taxon>
        <taxon>Bacteroidales</taxon>
        <taxon>Prevotellaceae</taxon>
        <taxon>Prevotella</taxon>
    </lineage>
</organism>
<feature type="region of interest" description="Disordered" evidence="1">
    <location>
        <begin position="103"/>
        <end position="161"/>
    </location>
</feature>
<gene>
    <name evidence="2" type="ORF">HMPREF0973_01541</name>
</gene>
<protein>
    <submittedName>
        <fullName evidence="2">Uncharacterized protein</fullName>
    </submittedName>
</protein>
<accession>C9MPJ9</accession>
<sequence length="161" mass="18318">MAENLRFHNLFSIFASQRVIVTMGRNKFSDAEIKDIAKLLRLKNAGNRAKQKLVRHDLRTLFEFNISDFNVPGKAFGEAELYEAIDRGAIQILDDATIEDMKAKRARDKERDKAEAERRAIEAGEMTDWRKAMEEWEASPSPSEGGDVPSGNQLDSRFLSK</sequence>
<evidence type="ECO:0000256" key="1">
    <source>
        <dbReference type="SAM" id="MobiDB-lite"/>
    </source>
</evidence>
<dbReference type="OrthoDB" id="1082324at2"/>
<dbReference type="AlphaFoldDB" id="C9MPJ9"/>
<dbReference type="Proteomes" id="UP000003327">
    <property type="component" value="Unassembled WGS sequence"/>
</dbReference>
<reference evidence="2 3" key="1">
    <citation type="submission" date="2009-09" db="EMBL/GenBank/DDBJ databases">
        <authorList>
            <person name="Weinstock G."/>
            <person name="Sodergren E."/>
            <person name="Clifton S."/>
            <person name="Fulton L."/>
            <person name="Fulton B."/>
            <person name="Courtney L."/>
            <person name="Fronick C."/>
            <person name="Harrison M."/>
            <person name="Strong C."/>
            <person name="Farmer C."/>
            <person name="Delahaunty K."/>
            <person name="Markovic C."/>
            <person name="Hall O."/>
            <person name="Minx P."/>
            <person name="Tomlinson C."/>
            <person name="Mitreva M."/>
            <person name="Nelson J."/>
            <person name="Hou S."/>
            <person name="Wollam A."/>
            <person name="Pepin K.H."/>
            <person name="Johnson M."/>
            <person name="Bhonagiri V."/>
            <person name="Nash W.E."/>
            <person name="Warren W."/>
            <person name="Chinwalla A."/>
            <person name="Mardis E.R."/>
            <person name="Wilson R.K."/>
        </authorList>
    </citation>
    <scope>NUCLEOTIDE SEQUENCE [LARGE SCALE GENOMIC DNA]</scope>
    <source>
        <strain evidence="2 3">F0319</strain>
    </source>
</reference>
<name>C9MPJ9_9BACT</name>
<evidence type="ECO:0000313" key="2">
    <source>
        <dbReference type="EMBL" id="EEX18597.1"/>
    </source>
</evidence>
<proteinExistence type="predicted"/>